<dbReference type="Gene3D" id="3.30.450.40">
    <property type="match status" value="1"/>
</dbReference>
<keyword evidence="1" id="KW-0805">Transcription regulation</keyword>
<dbReference type="Pfam" id="PF01614">
    <property type="entry name" value="IclR_C"/>
    <property type="match status" value="1"/>
</dbReference>
<sequence length="268" mass="29256">MMKTPTSVHLQKNNIMSTLENAAAVLTLFAELGAEAPLEGLSFSDIARRLPLPKSTLSRLLIAMESQGLLARDPHNRHYSVGHLVRSLSPPAPLRQPATIAERAAQALHQLSARYCCTGYLCMLHRDRVHIVDRFQSSTAAPAVYAVGLHMPAMNTAAGRALLACCSEQEVIARLMPRQNMPGGFHQPGIVRLLQRLSLVRGQGWDFNRNDTRPGYSALATALADSERREQIGLCLSFVNTGDKGAFPADKLAGLQSATRMIAQNMHQ</sequence>
<keyword evidence="2" id="KW-0238">DNA-binding</keyword>
<dbReference type="RefSeq" id="WP_215669634.1">
    <property type="nucleotide sequence ID" value="NZ_JAFJYC010000001.1"/>
</dbReference>
<evidence type="ECO:0000259" key="4">
    <source>
        <dbReference type="PROSITE" id="PS51077"/>
    </source>
</evidence>
<dbReference type="InterPro" id="IPR050707">
    <property type="entry name" value="HTH_MetabolicPath_Reg"/>
</dbReference>
<evidence type="ECO:0000259" key="5">
    <source>
        <dbReference type="PROSITE" id="PS51078"/>
    </source>
</evidence>
<protein>
    <submittedName>
        <fullName evidence="6">Helix-turn-helix domain-containing protein</fullName>
    </submittedName>
</protein>
<evidence type="ECO:0000313" key="6">
    <source>
        <dbReference type="EMBL" id="MBT9432492.1"/>
    </source>
</evidence>
<dbReference type="Proteomes" id="UP000811282">
    <property type="component" value="Unassembled WGS sequence"/>
</dbReference>
<evidence type="ECO:0000256" key="3">
    <source>
        <dbReference type="ARBA" id="ARBA00023163"/>
    </source>
</evidence>
<dbReference type="InterPro" id="IPR014757">
    <property type="entry name" value="Tscrpt_reg_IclR_C"/>
</dbReference>
<keyword evidence="7" id="KW-1185">Reference proteome</keyword>
<dbReference type="Pfam" id="PF09339">
    <property type="entry name" value="HTH_IclR"/>
    <property type="match status" value="1"/>
</dbReference>
<accession>A0ABS5YBZ1</accession>
<name>A0ABS5YBZ1_9GAMM</name>
<proteinExistence type="predicted"/>
<reference evidence="6 7" key="1">
    <citation type="journal article" date="2021" name="Genome Biol. Evol.">
        <title>The evolution of interdependence in a four-way mealybug symbiosis.</title>
        <authorList>
            <person name="Garber A.I."/>
            <person name="Kupper M."/>
            <person name="Laetsch D.R."/>
            <person name="Weldon S.R."/>
            <person name="Ladinsky M.S."/>
            <person name="Bjorkman P.J."/>
            <person name="McCutcheon J.P."/>
        </authorList>
    </citation>
    <scope>NUCLEOTIDE SEQUENCE [LARGE SCALE GENOMIC DNA]</scope>
    <source>
        <strain evidence="6">SOD</strain>
    </source>
</reference>
<keyword evidence="3" id="KW-0804">Transcription</keyword>
<dbReference type="PANTHER" id="PTHR30136">
    <property type="entry name" value="HELIX-TURN-HELIX TRANSCRIPTIONAL REGULATOR, ICLR FAMILY"/>
    <property type="match status" value="1"/>
</dbReference>
<dbReference type="EMBL" id="JAFJYC010000001">
    <property type="protein sequence ID" value="MBT9432492.1"/>
    <property type="molecule type" value="Genomic_DNA"/>
</dbReference>
<dbReference type="PROSITE" id="PS51078">
    <property type="entry name" value="ICLR_ED"/>
    <property type="match status" value="1"/>
</dbReference>
<dbReference type="InterPro" id="IPR005471">
    <property type="entry name" value="Tscrpt_reg_IclR_N"/>
</dbReference>
<dbReference type="InterPro" id="IPR036388">
    <property type="entry name" value="WH-like_DNA-bd_sf"/>
</dbReference>
<gene>
    <name evidence="6" type="ORF">JZM24_10800</name>
</gene>
<feature type="domain" description="HTH iclR-type" evidence="4">
    <location>
        <begin position="16"/>
        <end position="83"/>
    </location>
</feature>
<organism evidence="6 7">
    <name type="scientific">Candidatus Sodalis endolongispinus</name>
    <dbReference type="NCBI Taxonomy" id="2812662"/>
    <lineage>
        <taxon>Bacteria</taxon>
        <taxon>Pseudomonadati</taxon>
        <taxon>Pseudomonadota</taxon>
        <taxon>Gammaproteobacteria</taxon>
        <taxon>Enterobacterales</taxon>
        <taxon>Bruguierivoracaceae</taxon>
        <taxon>Sodalis</taxon>
    </lineage>
</organism>
<dbReference type="InterPro" id="IPR036390">
    <property type="entry name" value="WH_DNA-bd_sf"/>
</dbReference>
<dbReference type="SMART" id="SM00346">
    <property type="entry name" value="HTH_ICLR"/>
    <property type="match status" value="1"/>
</dbReference>
<dbReference type="Gene3D" id="1.10.10.10">
    <property type="entry name" value="Winged helix-like DNA-binding domain superfamily/Winged helix DNA-binding domain"/>
    <property type="match status" value="1"/>
</dbReference>
<evidence type="ECO:0000256" key="1">
    <source>
        <dbReference type="ARBA" id="ARBA00023015"/>
    </source>
</evidence>
<dbReference type="PANTHER" id="PTHR30136:SF35">
    <property type="entry name" value="HTH-TYPE TRANSCRIPTIONAL REGULATOR RV1719"/>
    <property type="match status" value="1"/>
</dbReference>
<dbReference type="SUPFAM" id="SSF55781">
    <property type="entry name" value="GAF domain-like"/>
    <property type="match status" value="1"/>
</dbReference>
<dbReference type="PROSITE" id="PS51077">
    <property type="entry name" value="HTH_ICLR"/>
    <property type="match status" value="1"/>
</dbReference>
<dbReference type="InterPro" id="IPR029016">
    <property type="entry name" value="GAF-like_dom_sf"/>
</dbReference>
<dbReference type="SUPFAM" id="SSF46785">
    <property type="entry name" value="Winged helix' DNA-binding domain"/>
    <property type="match status" value="1"/>
</dbReference>
<evidence type="ECO:0000256" key="2">
    <source>
        <dbReference type="ARBA" id="ARBA00023125"/>
    </source>
</evidence>
<evidence type="ECO:0000313" key="7">
    <source>
        <dbReference type="Proteomes" id="UP000811282"/>
    </source>
</evidence>
<comment type="caution">
    <text evidence="6">The sequence shown here is derived from an EMBL/GenBank/DDBJ whole genome shotgun (WGS) entry which is preliminary data.</text>
</comment>
<feature type="domain" description="IclR-ED" evidence="5">
    <location>
        <begin position="86"/>
        <end position="268"/>
    </location>
</feature>